<keyword evidence="2" id="KW-1185">Reference proteome</keyword>
<gene>
    <name evidence="1" type="ORF">F5148DRAFT_1150331</name>
</gene>
<dbReference type="Proteomes" id="UP001207468">
    <property type="component" value="Unassembled WGS sequence"/>
</dbReference>
<dbReference type="EMBL" id="JAGFNK010000160">
    <property type="protein sequence ID" value="KAI9463081.1"/>
    <property type="molecule type" value="Genomic_DNA"/>
</dbReference>
<organism evidence="1 2">
    <name type="scientific">Russula earlei</name>
    <dbReference type="NCBI Taxonomy" id="71964"/>
    <lineage>
        <taxon>Eukaryota</taxon>
        <taxon>Fungi</taxon>
        <taxon>Dikarya</taxon>
        <taxon>Basidiomycota</taxon>
        <taxon>Agaricomycotina</taxon>
        <taxon>Agaricomycetes</taxon>
        <taxon>Russulales</taxon>
        <taxon>Russulaceae</taxon>
        <taxon>Russula</taxon>
    </lineage>
</organism>
<protein>
    <submittedName>
        <fullName evidence="1">Uncharacterized protein</fullName>
    </submittedName>
</protein>
<reference evidence="1" key="1">
    <citation type="submission" date="2021-03" db="EMBL/GenBank/DDBJ databases">
        <title>Evolutionary priming and transition to the ectomycorrhizal habit in an iconic lineage of mushroom-forming fungi: is preadaptation a requirement?</title>
        <authorList>
            <consortium name="DOE Joint Genome Institute"/>
            <person name="Looney B.P."/>
            <person name="Miyauchi S."/>
            <person name="Morin E."/>
            <person name="Drula E."/>
            <person name="Courty P.E."/>
            <person name="Chicoki N."/>
            <person name="Fauchery L."/>
            <person name="Kohler A."/>
            <person name="Kuo A."/>
            <person name="LaButti K."/>
            <person name="Pangilinan J."/>
            <person name="Lipzen A."/>
            <person name="Riley R."/>
            <person name="Andreopoulos W."/>
            <person name="He G."/>
            <person name="Johnson J."/>
            <person name="Barry K.W."/>
            <person name="Grigoriev I.V."/>
            <person name="Nagy L."/>
            <person name="Hibbett D."/>
            <person name="Henrissat B."/>
            <person name="Matheny P.B."/>
            <person name="Labbe J."/>
            <person name="Martin A.F."/>
        </authorList>
    </citation>
    <scope>NUCLEOTIDE SEQUENCE</scope>
    <source>
        <strain evidence="1">BPL698</strain>
    </source>
</reference>
<evidence type="ECO:0000313" key="2">
    <source>
        <dbReference type="Proteomes" id="UP001207468"/>
    </source>
</evidence>
<proteinExistence type="predicted"/>
<comment type="caution">
    <text evidence="1">The sequence shown here is derived from an EMBL/GenBank/DDBJ whole genome shotgun (WGS) entry which is preliminary data.</text>
</comment>
<sequence length="753" mass="84931">MPVMIGTIGQAAWIEQLTLNQRAAVDSIKGKWEAFMIATVKQPAPGIKQALCIIGSNERATAFGVFELSRLIGVHPFYWWADIQPEHQNALYIAPCNKVYGSPSVKYRGIFLNDEDWGLHPWAAAKMDTAVKDIGPHTYQHIFELLLRLKANYLWPAMHPCTKAFYYYKEDGKLAADYDIIIGTSHCEPMMRNNVFEWADNYQNEYGHKPGEWRYDLNKDQIYQYWEDRIKQVKDYPTVVTVGMRGIHDGSMPGPKDMPGKVQLLGQVIKDQRDILTKYEGKPANEVPQIFCPYKEVLNVYNAGLQLPDDITIVWSDDNHGYIRQLPDGKEQQRSGGSGIYYHLSYWGRPQDFLWLSTVSPSLISYEMSKAYAYQAGRLWVFNVGDLKPAEEEIQFSMDLAWNVQQWQPANAYSYTQHWAVEIFGKALAEPIAAVKNKYYELAASGKPEHIGKISYTDAEAMQRVKEYDAIAAEAETILQRVPVRLKEAYYELVLYPVKGAALMNKKVFFARKSIELAQQGKEAALGYASKAKEAFEGIEFMTDFYNKQIGHGKWDGIMSSHPRDQEIFKMPVIATEAMVQQYKDSARSAQGLQESLVLSLSAADYTSKTNTPNARLETIEGLGVGGKGLTIMPLNAAPVPDNDILHAPAIQYKLPLATGNYKLRIQCLPTHDLYKDALVKYAVAVNGNAPQWVSVEIPADTAPWDKNVLNGYVQKEISFTVNSNETLVNLYLPTPGVVVNRLEVIRAAKTID</sequence>
<accession>A0ACC0U4N3</accession>
<name>A0ACC0U4N3_9AGAM</name>
<evidence type="ECO:0000313" key="1">
    <source>
        <dbReference type="EMBL" id="KAI9463081.1"/>
    </source>
</evidence>